<protein>
    <submittedName>
        <fullName evidence="2">Uncharacterized protein</fullName>
    </submittedName>
</protein>
<dbReference type="AlphaFoldDB" id="A0A1H1BIP7"/>
<evidence type="ECO:0000313" key="3">
    <source>
        <dbReference type="Proteomes" id="UP000199289"/>
    </source>
</evidence>
<dbReference type="PANTHER" id="PTHR36489:SF2">
    <property type="entry name" value="APPLE DOMAIN-CONTAINING PROTEIN"/>
    <property type="match status" value="1"/>
</dbReference>
<dbReference type="EMBL" id="FNKQ01000002">
    <property type="protein sequence ID" value="SDQ51650.1"/>
    <property type="molecule type" value="Genomic_DNA"/>
</dbReference>
<feature type="region of interest" description="Disordered" evidence="1">
    <location>
        <begin position="1"/>
        <end position="125"/>
    </location>
</feature>
<dbReference type="OrthoDB" id="239415at2157"/>
<evidence type="ECO:0000313" key="2">
    <source>
        <dbReference type="EMBL" id="SDQ51650.1"/>
    </source>
</evidence>
<dbReference type="RefSeq" id="WP_175454412.1">
    <property type="nucleotide sequence ID" value="NZ_FNKQ01000002.1"/>
</dbReference>
<feature type="compositionally biased region" description="Gly residues" evidence="1">
    <location>
        <begin position="19"/>
        <end position="30"/>
    </location>
</feature>
<gene>
    <name evidence="2" type="ORF">SAMN05216278_1808</name>
</gene>
<dbReference type="PROSITE" id="PS51257">
    <property type="entry name" value="PROKAR_LIPOPROTEIN"/>
    <property type="match status" value="1"/>
</dbReference>
<feature type="compositionally biased region" description="Polar residues" evidence="1">
    <location>
        <begin position="114"/>
        <end position="125"/>
    </location>
</feature>
<dbReference type="PANTHER" id="PTHR36489">
    <property type="entry name" value="PROTEIN-COUPLED RECEPTOR GPR1, PUTATIVE-RELATED"/>
    <property type="match status" value="1"/>
</dbReference>
<feature type="compositionally biased region" description="Low complexity" evidence="1">
    <location>
        <begin position="87"/>
        <end position="96"/>
    </location>
</feature>
<dbReference type="Gene3D" id="2.60.120.380">
    <property type="match status" value="1"/>
</dbReference>
<feature type="compositionally biased region" description="Basic and acidic residues" evidence="1">
    <location>
        <begin position="1"/>
        <end position="10"/>
    </location>
</feature>
<evidence type="ECO:0000256" key="1">
    <source>
        <dbReference type="SAM" id="MobiDB-lite"/>
    </source>
</evidence>
<dbReference type="Proteomes" id="UP000199289">
    <property type="component" value="Unassembled WGS sequence"/>
</dbReference>
<accession>A0A1H1BIP7</accession>
<feature type="compositionally biased region" description="Acidic residues" evidence="1">
    <location>
        <begin position="73"/>
        <end position="86"/>
    </location>
</feature>
<name>A0A1H1BIP7_9EURY</name>
<reference evidence="3" key="1">
    <citation type="submission" date="2016-10" db="EMBL/GenBank/DDBJ databases">
        <authorList>
            <person name="Varghese N."/>
            <person name="Submissions S."/>
        </authorList>
    </citation>
    <scope>NUCLEOTIDE SEQUENCE [LARGE SCALE GENOMIC DNA]</scope>
    <source>
        <strain evidence="3">CGMCC 1.12397</strain>
    </source>
</reference>
<feature type="compositionally biased region" description="Low complexity" evidence="1">
    <location>
        <begin position="103"/>
        <end position="113"/>
    </location>
</feature>
<organism evidence="2 3">
    <name type="scientific">Halopelagius longus</name>
    <dbReference type="NCBI Taxonomy" id="1236180"/>
    <lineage>
        <taxon>Archaea</taxon>
        <taxon>Methanobacteriati</taxon>
        <taxon>Methanobacteriota</taxon>
        <taxon>Stenosarchaea group</taxon>
        <taxon>Halobacteria</taxon>
        <taxon>Halobacteriales</taxon>
        <taxon>Haloferacaceae</taxon>
    </lineage>
</organism>
<feature type="compositionally biased region" description="Low complexity" evidence="1">
    <location>
        <begin position="31"/>
        <end position="67"/>
    </location>
</feature>
<proteinExistence type="predicted"/>
<sequence>MTSKQSDERTVRRRTIIGTVGGLVLGGLSGCTGSTSDTGARTGTETKTATATPTRSPTDTPTATQTREPTDTPTEEPTDTPTEEPTETSTAEPTDAPTEEPTDTPTETQTPEPSSNYPSYSGTQTISGDDDYWSFELDISNDFVLEYTVTNQKSHDYDFDAFIFDRAEYKDYLNKVQGGDANPDAINDASVEGVQSSAQTEVGLYAGQYYFVVDNTDIGDAGDVGHEETRSVEIDLETRAYS</sequence>